<evidence type="ECO:0000313" key="1">
    <source>
        <dbReference type="EMBL" id="CDW51218.1"/>
    </source>
</evidence>
<sequence>MTRVNTLSSYCRVFGLRVHLEYNSEYYLLAMAYGLAR</sequence>
<accession>A0A0K2VL67</accession>
<protein>
    <submittedName>
        <fullName evidence="1">Uncharacterized protein</fullName>
    </submittedName>
</protein>
<dbReference type="AlphaFoldDB" id="A0A0K2VL67"/>
<organism evidence="1">
    <name type="scientific">Lepeophtheirus salmonis</name>
    <name type="common">Salmon louse</name>
    <name type="synonym">Caligus salmonis</name>
    <dbReference type="NCBI Taxonomy" id="72036"/>
    <lineage>
        <taxon>Eukaryota</taxon>
        <taxon>Metazoa</taxon>
        <taxon>Ecdysozoa</taxon>
        <taxon>Arthropoda</taxon>
        <taxon>Crustacea</taxon>
        <taxon>Multicrustacea</taxon>
        <taxon>Hexanauplia</taxon>
        <taxon>Copepoda</taxon>
        <taxon>Siphonostomatoida</taxon>
        <taxon>Caligidae</taxon>
        <taxon>Lepeophtheirus</taxon>
    </lineage>
</organism>
<proteinExistence type="predicted"/>
<dbReference type="EMBL" id="HACA01033856">
    <property type="protein sequence ID" value="CDW51218.1"/>
    <property type="molecule type" value="Transcribed_RNA"/>
</dbReference>
<name>A0A0K2VL67_LEPSM</name>
<reference evidence="1" key="1">
    <citation type="submission" date="2014-05" db="EMBL/GenBank/DDBJ databases">
        <authorList>
            <person name="Chronopoulou M."/>
        </authorList>
    </citation>
    <scope>NUCLEOTIDE SEQUENCE</scope>
    <source>
        <tissue evidence="1">Whole organism</tissue>
    </source>
</reference>